<sequence>MTAAQATPSKIDFRRLFFLFLGLFLFTIVYASPPWPNAIDPMGKEFMLSPEGKAALALFLLAGTWWVFEVVPIGITGLTIGVVQALFFIRPASAAFKDFMDPSVLFIFGSLVIGMVFTKVGITKRLAYKMLIIVGERTSMIYLGCFVVTALLTHLMAHTAVAATMYPLLLSIYALYGEGDKPTKFGKGLFIGMAFVAGAGSIITLLGAARGIVALGFYQEITGQEISFFELTYYMFPIGWLMVFVLWGFFMVFLKPEKAVIPGLRDKARQLSAEMGPISRNEIISASIIFGVILFLSLQSFIPALADFNKAAVLLVSTILFFILRILDIKDLEDIPWNIILLFAGAMSMGFCLWQTGAAEWLAINWLGFFSEAHWFVFVIAIAFFVMIMTNFIMNVAAIAISVPVALVVAPYLGVAPEVIVFAALVTAGMPFLLLVGAAPNAIAYNSKQFTSGEFFAYGIPASILLMALVALAVLLIWPLLGMPILTN</sequence>
<feature type="transmembrane region" description="Helical" evidence="6">
    <location>
        <begin position="392"/>
        <end position="413"/>
    </location>
</feature>
<feature type="transmembrane region" description="Helical" evidence="6">
    <location>
        <begin position="99"/>
        <end position="120"/>
    </location>
</feature>
<evidence type="ECO:0000256" key="1">
    <source>
        <dbReference type="ARBA" id="ARBA00004141"/>
    </source>
</evidence>
<feature type="transmembrane region" description="Helical" evidence="6">
    <location>
        <begin position="308"/>
        <end position="327"/>
    </location>
</feature>
<dbReference type="PIRSF" id="PIRSF002457">
    <property type="entry name" value="DASS"/>
    <property type="match status" value="1"/>
</dbReference>
<keyword evidence="5 6" id="KW-0472">Membrane</keyword>
<keyword evidence="4 6" id="KW-1133">Transmembrane helix</keyword>
<dbReference type="PANTHER" id="PTHR10283:SF92">
    <property type="entry name" value="LOW-AFFINITY PHOSPHATE TRANSPORTER PHO91"/>
    <property type="match status" value="1"/>
</dbReference>
<evidence type="ECO:0000313" key="8">
    <source>
        <dbReference type="Proteomes" id="UP000198771"/>
    </source>
</evidence>
<protein>
    <submittedName>
        <fullName evidence="7">Solute carrier family 13 (Sodium-dependent dicarboxylate transporter), member 2/3/5</fullName>
    </submittedName>
</protein>
<dbReference type="AlphaFoldDB" id="A0A1G6D5Z8"/>
<dbReference type="PANTHER" id="PTHR10283">
    <property type="entry name" value="SOLUTE CARRIER FAMILY 13 MEMBER"/>
    <property type="match status" value="1"/>
</dbReference>
<keyword evidence="8" id="KW-1185">Reference proteome</keyword>
<feature type="transmembrane region" description="Helical" evidence="6">
    <location>
        <begin position="339"/>
        <end position="357"/>
    </location>
</feature>
<dbReference type="GO" id="GO:0005886">
    <property type="term" value="C:plasma membrane"/>
    <property type="evidence" value="ECO:0007669"/>
    <property type="project" value="TreeGrafter"/>
</dbReference>
<proteinExistence type="inferred from homology"/>
<dbReference type="RefSeq" id="WP_092120737.1">
    <property type="nucleotide sequence ID" value="NZ_FMXO01000010.1"/>
</dbReference>
<dbReference type="InterPro" id="IPR001898">
    <property type="entry name" value="SLC13A/DASS"/>
</dbReference>
<feature type="transmembrane region" description="Helical" evidence="6">
    <location>
        <begin position="363"/>
        <end position="385"/>
    </location>
</feature>
<evidence type="ECO:0000256" key="6">
    <source>
        <dbReference type="SAM" id="Phobius"/>
    </source>
</evidence>
<evidence type="ECO:0000256" key="2">
    <source>
        <dbReference type="ARBA" id="ARBA00007349"/>
    </source>
</evidence>
<dbReference type="EMBL" id="FMXO01000010">
    <property type="protein sequence ID" value="SDB40596.1"/>
    <property type="molecule type" value="Genomic_DNA"/>
</dbReference>
<organism evidence="7 8">
    <name type="scientific">Desulfonatronum thiosulfatophilum</name>
    <dbReference type="NCBI Taxonomy" id="617002"/>
    <lineage>
        <taxon>Bacteria</taxon>
        <taxon>Pseudomonadati</taxon>
        <taxon>Thermodesulfobacteriota</taxon>
        <taxon>Desulfovibrionia</taxon>
        <taxon>Desulfovibrionales</taxon>
        <taxon>Desulfonatronaceae</taxon>
        <taxon>Desulfonatronum</taxon>
    </lineage>
</organism>
<comment type="subcellular location">
    <subcellularLocation>
        <location evidence="1">Membrane</location>
        <topology evidence="1">Multi-pass membrane protein</topology>
    </subcellularLocation>
</comment>
<reference evidence="7 8" key="1">
    <citation type="submission" date="2016-10" db="EMBL/GenBank/DDBJ databases">
        <authorList>
            <person name="de Groot N.N."/>
        </authorList>
    </citation>
    <scope>NUCLEOTIDE SEQUENCE [LARGE SCALE GENOMIC DNA]</scope>
    <source>
        <strain evidence="7 8">ASO4-2</strain>
    </source>
</reference>
<dbReference type="STRING" id="617002.SAMN05660653_01951"/>
<dbReference type="Proteomes" id="UP000198771">
    <property type="component" value="Unassembled WGS sequence"/>
</dbReference>
<evidence type="ECO:0000256" key="4">
    <source>
        <dbReference type="ARBA" id="ARBA00022989"/>
    </source>
</evidence>
<feature type="transmembrane region" description="Helical" evidence="6">
    <location>
        <begin position="283"/>
        <end position="302"/>
    </location>
</feature>
<dbReference type="Pfam" id="PF00939">
    <property type="entry name" value="Na_sulph_symp"/>
    <property type="match status" value="1"/>
</dbReference>
<evidence type="ECO:0000256" key="5">
    <source>
        <dbReference type="ARBA" id="ARBA00023136"/>
    </source>
</evidence>
<dbReference type="CDD" id="cd01115">
    <property type="entry name" value="SLC13_permease"/>
    <property type="match status" value="1"/>
</dbReference>
<gene>
    <name evidence="7" type="ORF">SAMN05660653_01951</name>
</gene>
<feature type="transmembrane region" description="Helical" evidence="6">
    <location>
        <begin position="189"/>
        <end position="213"/>
    </location>
</feature>
<accession>A0A1G6D5Z8</accession>
<name>A0A1G6D5Z8_9BACT</name>
<feature type="transmembrane region" description="Helical" evidence="6">
    <location>
        <begin position="419"/>
        <end position="443"/>
    </location>
</feature>
<feature type="transmembrane region" description="Helical" evidence="6">
    <location>
        <begin position="233"/>
        <end position="254"/>
    </location>
</feature>
<feature type="transmembrane region" description="Helical" evidence="6">
    <location>
        <begin position="140"/>
        <end position="169"/>
    </location>
</feature>
<dbReference type="OrthoDB" id="9763713at2"/>
<dbReference type="InterPro" id="IPR030676">
    <property type="entry name" value="CitT-rel"/>
</dbReference>
<feature type="transmembrane region" description="Helical" evidence="6">
    <location>
        <begin position="455"/>
        <end position="481"/>
    </location>
</feature>
<keyword evidence="3 6" id="KW-0812">Transmembrane</keyword>
<comment type="similarity">
    <text evidence="2">Belongs to the SLC13A/DASS transporter (TC 2.A.47) family. DIT1 subfamily.</text>
</comment>
<evidence type="ECO:0000313" key="7">
    <source>
        <dbReference type="EMBL" id="SDB40596.1"/>
    </source>
</evidence>
<dbReference type="GO" id="GO:0005315">
    <property type="term" value="F:phosphate transmembrane transporter activity"/>
    <property type="evidence" value="ECO:0007669"/>
    <property type="project" value="TreeGrafter"/>
</dbReference>
<feature type="transmembrane region" description="Helical" evidence="6">
    <location>
        <begin position="55"/>
        <end position="87"/>
    </location>
</feature>
<evidence type="ECO:0000256" key="3">
    <source>
        <dbReference type="ARBA" id="ARBA00022692"/>
    </source>
</evidence>